<protein>
    <submittedName>
        <fullName evidence="1">Uncharacterized protein</fullName>
    </submittedName>
</protein>
<name>A0A0F9ENX5_9ZZZZ</name>
<reference evidence="1" key="1">
    <citation type="journal article" date="2015" name="Nature">
        <title>Complex archaea that bridge the gap between prokaryotes and eukaryotes.</title>
        <authorList>
            <person name="Spang A."/>
            <person name="Saw J.H."/>
            <person name="Jorgensen S.L."/>
            <person name="Zaremba-Niedzwiedzka K."/>
            <person name="Martijn J."/>
            <person name="Lind A.E."/>
            <person name="van Eijk R."/>
            <person name="Schleper C."/>
            <person name="Guy L."/>
            <person name="Ettema T.J."/>
        </authorList>
    </citation>
    <scope>NUCLEOTIDE SEQUENCE</scope>
</reference>
<comment type="caution">
    <text evidence="1">The sequence shown here is derived from an EMBL/GenBank/DDBJ whole genome shotgun (WGS) entry which is preliminary data.</text>
</comment>
<organism evidence="1">
    <name type="scientific">marine sediment metagenome</name>
    <dbReference type="NCBI Taxonomy" id="412755"/>
    <lineage>
        <taxon>unclassified sequences</taxon>
        <taxon>metagenomes</taxon>
        <taxon>ecological metagenomes</taxon>
    </lineage>
</organism>
<dbReference type="EMBL" id="LAZR01033958">
    <property type="protein sequence ID" value="KKL46630.1"/>
    <property type="molecule type" value="Genomic_DNA"/>
</dbReference>
<gene>
    <name evidence="1" type="ORF">LCGC14_2343620</name>
</gene>
<sequence>MPKTDVTVKLVGENGNVFNLGAIVSRALERAGYKEEAKQMQADVMACESYDEALMVFMNYVEVE</sequence>
<proteinExistence type="predicted"/>
<dbReference type="AlphaFoldDB" id="A0A0F9ENX5"/>
<accession>A0A0F9ENX5</accession>
<evidence type="ECO:0000313" key="1">
    <source>
        <dbReference type="EMBL" id="KKL46630.1"/>
    </source>
</evidence>